<comment type="cofactor">
    <cofactor evidence="1">
        <name>Mg(2+)</name>
        <dbReference type="ChEBI" id="CHEBI:18420"/>
    </cofactor>
</comment>
<evidence type="ECO:0000256" key="5">
    <source>
        <dbReference type="ARBA" id="ARBA00022842"/>
    </source>
</evidence>
<dbReference type="PROSITE" id="PS00723">
    <property type="entry name" value="POLYPRENYL_SYNTHASE_1"/>
    <property type="match status" value="1"/>
</dbReference>
<dbReference type="PANTHER" id="PTHR12001">
    <property type="entry name" value="GERANYLGERANYL PYROPHOSPHATE SYNTHASE"/>
    <property type="match status" value="1"/>
</dbReference>
<dbReference type="SUPFAM" id="SSF48576">
    <property type="entry name" value="Terpenoid synthases"/>
    <property type="match status" value="1"/>
</dbReference>
<dbReference type="OrthoDB" id="4497239at2"/>
<dbReference type="GO" id="GO:0008299">
    <property type="term" value="P:isoprenoid biosynthetic process"/>
    <property type="evidence" value="ECO:0007669"/>
    <property type="project" value="InterPro"/>
</dbReference>
<evidence type="ECO:0000256" key="7">
    <source>
        <dbReference type="SAM" id="MobiDB-lite"/>
    </source>
</evidence>
<dbReference type="SFLD" id="SFLDS00005">
    <property type="entry name" value="Isoprenoid_Synthase_Type_I"/>
    <property type="match status" value="1"/>
</dbReference>
<organism evidence="8 9">
    <name type="scientific">Ornithinimicrobium avium</name>
    <dbReference type="NCBI Taxonomy" id="2283195"/>
    <lineage>
        <taxon>Bacteria</taxon>
        <taxon>Bacillati</taxon>
        <taxon>Actinomycetota</taxon>
        <taxon>Actinomycetes</taxon>
        <taxon>Micrococcales</taxon>
        <taxon>Ornithinimicrobiaceae</taxon>
        <taxon>Ornithinimicrobium</taxon>
    </lineage>
</organism>
<keyword evidence="9" id="KW-1185">Reference proteome</keyword>
<dbReference type="CDD" id="cd00685">
    <property type="entry name" value="Trans_IPPS_HT"/>
    <property type="match status" value="1"/>
</dbReference>
<dbReference type="InterPro" id="IPR008949">
    <property type="entry name" value="Isoprenoid_synthase_dom_sf"/>
</dbReference>
<dbReference type="GO" id="GO:0046872">
    <property type="term" value="F:metal ion binding"/>
    <property type="evidence" value="ECO:0007669"/>
    <property type="project" value="UniProtKB-KW"/>
</dbReference>
<dbReference type="KEGG" id="orn:DV701_05100"/>
<comment type="similarity">
    <text evidence="2 6">Belongs to the FPP/GGPP synthase family.</text>
</comment>
<dbReference type="InterPro" id="IPR033749">
    <property type="entry name" value="Polyprenyl_synt_CS"/>
</dbReference>
<keyword evidence="5" id="KW-0460">Magnesium</keyword>
<dbReference type="PROSITE" id="PS00444">
    <property type="entry name" value="POLYPRENYL_SYNTHASE_2"/>
    <property type="match status" value="1"/>
</dbReference>
<protein>
    <submittedName>
        <fullName evidence="8">Polyprenyl synthetase family protein</fullName>
    </submittedName>
</protein>
<evidence type="ECO:0000256" key="1">
    <source>
        <dbReference type="ARBA" id="ARBA00001946"/>
    </source>
</evidence>
<dbReference type="GO" id="GO:0004659">
    <property type="term" value="F:prenyltransferase activity"/>
    <property type="evidence" value="ECO:0007669"/>
    <property type="project" value="InterPro"/>
</dbReference>
<sequence length="395" mass="41945">MIAGPGQGGDGPDPGPGAGRLGADATPSPGGPVTYAHPLDGVDLRARVQQALEAHLARQREVLAELGDPMDPLVDSVAELLAGGKRLRAAFLYWGWRVLGGSDDDAVVRAASSMEVFQAAALLHDDVMDNSDLRRGRPTAHRAFARAHERYGWNGDPARFGHAAAILAGDLCLNWTDEIFSTSGLPRQALERARPEFDRMRTQLMGGQFLDMLEGALGWGELGYAERLARSRRVIRYKSAKYSVEQPLLIGAHAAGADEATLAALSAYGTGLGEAFQLRDDVLGVFGDPEHTGKPAGDDLREGKLTALVAHTLELADPDDAELVAASLGDPDLDDATVERCRRLIEDSGALARTEEMIAAGARAARESLATAEGLTREGRAALDGLVAICTDRQT</sequence>
<dbReference type="PANTHER" id="PTHR12001:SF85">
    <property type="entry name" value="SHORT CHAIN ISOPRENYL DIPHOSPHATE SYNTHASE"/>
    <property type="match status" value="1"/>
</dbReference>
<dbReference type="EMBL" id="CP031229">
    <property type="protein sequence ID" value="AXH95580.1"/>
    <property type="molecule type" value="Genomic_DNA"/>
</dbReference>
<evidence type="ECO:0000313" key="9">
    <source>
        <dbReference type="Proteomes" id="UP000253790"/>
    </source>
</evidence>
<dbReference type="Gene3D" id="1.10.600.10">
    <property type="entry name" value="Farnesyl Diphosphate Synthase"/>
    <property type="match status" value="1"/>
</dbReference>
<evidence type="ECO:0000256" key="3">
    <source>
        <dbReference type="ARBA" id="ARBA00022679"/>
    </source>
</evidence>
<dbReference type="SFLD" id="SFLDG01017">
    <property type="entry name" value="Polyprenyl_Transferase_Like"/>
    <property type="match status" value="1"/>
</dbReference>
<evidence type="ECO:0000256" key="2">
    <source>
        <dbReference type="ARBA" id="ARBA00006706"/>
    </source>
</evidence>
<evidence type="ECO:0000313" key="8">
    <source>
        <dbReference type="EMBL" id="AXH95580.1"/>
    </source>
</evidence>
<keyword evidence="4" id="KW-0479">Metal-binding</keyword>
<accession>A0A345NKM2</accession>
<dbReference type="Proteomes" id="UP000253790">
    <property type="component" value="Chromosome"/>
</dbReference>
<feature type="compositionally biased region" description="Gly residues" evidence="7">
    <location>
        <begin position="1"/>
        <end position="20"/>
    </location>
</feature>
<dbReference type="Pfam" id="PF00348">
    <property type="entry name" value="polyprenyl_synt"/>
    <property type="match status" value="1"/>
</dbReference>
<name>A0A345NKM2_9MICO</name>
<gene>
    <name evidence="8" type="ORF">DV701_05100</name>
</gene>
<evidence type="ECO:0000256" key="6">
    <source>
        <dbReference type="RuleBase" id="RU004466"/>
    </source>
</evidence>
<reference evidence="8 9" key="1">
    <citation type="submission" date="2018-07" db="EMBL/GenBank/DDBJ databases">
        <title>Complete genome sequencing of Ornithinimicrobium sp. AMA3305.</title>
        <authorList>
            <person name="Bae J.-W."/>
        </authorList>
    </citation>
    <scope>NUCLEOTIDE SEQUENCE [LARGE SCALE GENOMIC DNA]</scope>
    <source>
        <strain evidence="8 9">AMA3305</strain>
    </source>
</reference>
<feature type="region of interest" description="Disordered" evidence="7">
    <location>
        <begin position="1"/>
        <end position="33"/>
    </location>
</feature>
<dbReference type="AlphaFoldDB" id="A0A345NKM2"/>
<proteinExistence type="inferred from homology"/>
<dbReference type="InterPro" id="IPR000092">
    <property type="entry name" value="Polyprenyl_synt"/>
</dbReference>
<keyword evidence="3 6" id="KW-0808">Transferase</keyword>
<evidence type="ECO:0000256" key="4">
    <source>
        <dbReference type="ARBA" id="ARBA00022723"/>
    </source>
</evidence>